<evidence type="ECO:0000256" key="9">
    <source>
        <dbReference type="SAM" id="Phobius"/>
    </source>
</evidence>
<evidence type="ECO:0000256" key="2">
    <source>
        <dbReference type="ARBA" id="ARBA00022614"/>
    </source>
</evidence>
<keyword evidence="8" id="KW-0325">Glycoprotein</keyword>
<dbReference type="PRINTS" id="PR00019">
    <property type="entry name" value="LEURICHRPT"/>
</dbReference>
<dbReference type="Gramene" id="HORVU.MOREX.r3.4HG0332070.1">
    <property type="protein sequence ID" value="HORVU.MOREX.r3.4HG0332070.1.CDS1"/>
    <property type="gene ID" value="HORVU.MOREX.r3.4HG0332070"/>
</dbReference>
<dbReference type="Proteomes" id="UP000011116">
    <property type="component" value="Chromosome 4H"/>
</dbReference>
<name>A0A8I6XBI2_HORVV</name>
<keyword evidence="7 9" id="KW-0472">Membrane</keyword>
<sequence length="198" mass="21938">MLLVNFDLSSNNLTGQIPEEISLLIGLTNLNLSSNQLTGKIPNQIGDLKELESLDLSYNELFGEIPSGLSALTSLSHLNLSGAIPFGQQLQVLDNLNYTYIGNPGLCGYPLSKNCSASTTDADDHEDADHISYLYLGMGIGFVVGLWVVFCTMLLRRTWAIAYFQVIDKLYDEVYVRLAITWARLMKKTQDAQRENPA</sequence>
<feature type="transmembrane region" description="Helical" evidence="9">
    <location>
        <begin position="133"/>
        <end position="155"/>
    </location>
</feature>
<dbReference type="SMR" id="A0A8I6XBI2"/>
<evidence type="ECO:0000256" key="3">
    <source>
        <dbReference type="ARBA" id="ARBA00022692"/>
    </source>
</evidence>
<keyword evidence="4" id="KW-0732">Signal</keyword>
<keyword evidence="2" id="KW-0433">Leucine-rich repeat</keyword>
<dbReference type="SUPFAM" id="SSF52058">
    <property type="entry name" value="L domain-like"/>
    <property type="match status" value="1"/>
</dbReference>
<dbReference type="PANTHER" id="PTHR48063">
    <property type="entry name" value="LRR RECEPTOR-LIKE KINASE"/>
    <property type="match status" value="1"/>
</dbReference>
<evidence type="ECO:0000313" key="10">
    <source>
        <dbReference type="EnsemblPlants" id="HORVU.MOREX.r3.4HG0332070.1.CDS1"/>
    </source>
</evidence>
<dbReference type="InterPro" id="IPR032675">
    <property type="entry name" value="LRR_dom_sf"/>
</dbReference>
<organism evidence="10 11">
    <name type="scientific">Hordeum vulgare subsp. vulgare</name>
    <name type="common">Domesticated barley</name>
    <dbReference type="NCBI Taxonomy" id="112509"/>
    <lineage>
        <taxon>Eukaryota</taxon>
        <taxon>Viridiplantae</taxon>
        <taxon>Streptophyta</taxon>
        <taxon>Embryophyta</taxon>
        <taxon>Tracheophyta</taxon>
        <taxon>Spermatophyta</taxon>
        <taxon>Magnoliopsida</taxon>
        <taxon>Liliopsida</taxon>
        <taxon>Poales</taxon>
        <taxon>Poaceae</taxon>
        <taxon>BOP clade</taxon>
        <taxon>Pooideae</taxon>
        <taxon>Triticodae</taxon>
        <taxon>Triticeae</taxon>
        <taxon>Hordeinae</taxon>
        <taxon>Hordeum</taxon>
    </lineage>
</organism>
<keyword evidence="5" id="KW-0677">Repeat</keyword>
<dbReference type="PANTHER" id="PTHR48063:SF11">
    <property type="entry name" value="LEUCINE-RICH REPEAT-CONTAINING N-TERMINAL PLANT-TYPE DOMAIN-CONTAINING PROTEIN"/>
    <property type="match status" value="1"/>
</dbReference>
<keyword evidence="3 9" id="KW-0812">Transmembrane</keyword>
<evidence type="ECO:0000256" key="5">
    <source>
        <dbReference type="ARBA" id="ARBA00022737"/>
    </source>
</evidence>
<evidence type="ECO:0000256" key="4">
    <source>
        <dbReference type="ARBA" id="ARBA00022729"/>
    </source>
</evidence>
<dbReference type="Gene3D" id="3.80.10.10">
    <property type="entry name" value="Ribonuclease Inhibitor"/>
    <property type="match status" value="1"/>
</dbReference>
<reference evidence="10" key="2">
    <citation type="submission" date="2020-10" db="EMBL/GenBank/DDBJ databases">
        <authorList>
            <person name="Scholz U."/>
            <person name="Mascher M."/>
            <person name="Fiebig A."/>
        </authorList>
    </citation>
    <scope>NUCLEOTIDE SEQUENCE [LARGE SCALE GENOMIC DNA]</scope>
    <source>
        <strain evidence="10">cv. Morex</strain>
    </source>
</reference>
<evidence type="ECO:0000256" key="1">
    <source>
        <dbReference type="ARBA" id="ARBA00004479"/>
    </source>
</evidence>
<dbReference type="InterPro" id="IPR001611">
    <property type="entry name" value="Leu-rich_rpt"/>
</dbReference>
<keyword evidence="11" id="KW-1185">Reference proteome</keyword>
<dbReference type="AlphaFoldDB" id="A0A8I6XBI2"/>
<keyword evidence="6 9" id="KW-1133">Transmembrane helix</keyword>
<dbReference type="GO" id="GO:0016020">
    <property type="term" value="C:membrane"/>
    <property type="evidence" value="ECO:0007669"/>
    <property type="project" value="UniProtKB-SubCell"/>
</dbReference>
<dbReference type="FunFam" id="3.80.10.10:FF:000383">
    <property type="entry name" value="Leucine-rich repeat receptor protein kinase EMS1"/>
    <property type="match status" value="1"/>
</dbReference>
<evidence type="ECO:0000256" key="8">
    <source>
        <dbReference type="ARBA" id="ARBA00023180"/>
    </source>
</evidence>
<protein>
    <submittedName>
        <fullName evidence="10">Uncharacterized protein</fullName>
    </submittedName>
</protein>
<reference evidence="10" key="3">
    <citation type="submission" date="2022-01" db="UniProtKB">
        <authorList>
            <consortium name="EnsemblPlants"/>
        </authorList>
    </citation>
    <scope>IDENTIFICATION</scope>
    <source>
        <strain evidence="10">subsp. vulgare</strain>
    </source>
</reference>
<proteinExistence type="predicted"/>
<evidence type="ECO:0000313" key="11">
    <source>
        <dbReference type="Proteomes" id="UP000011116"/>
    </source>
</evidence>
<accession>A0A8I6XBI2</accession>
<dbReference type="Pfam" id="PF13855">
    <property type="entry name" value="LRR_8"/>
    <property type="match status" value="1"/>
</dbReference>
<dbReference type="InterPro" id="IPR046956">
    <property type="entry name" value="RLP23-like"/>
</dbReference>
<dbReference type="EnsemblPlants" id="HORVU.MOREX.r3.4HG0332070.1">
    <property type="protein sequence ID" value="HORVU.MOREX.r3.4HG0332070.1.CDS1"/>
    <property type="gene ID" value="HORVU.MOREX.r3.4HG0332070"/>
</dbReference>
<evidence type="ECO:0000256" key="7">
    <source>
        <dbReference type="ARBA" id="ARBA00023136"/>
    </source>
</evidence>
<comment type="subcellular location">
    <subcellularLocation>
        <location evidence="1">Membrane</location>
        <topology evidence="1">Single-pass type I membrane protein</topology>
    </subcellularLocation>
</comment>
<reference evidence="11" key="1">
    <citation type="journal article" date="2012" name="Nature">
        <title>A physical, genetic and functional sequence assembly of the barley genome.</title>
        <authorList>
            <consortium name="The International Barley Genome Sequencing Consortium"/>
            <person name="Mayer K.F."/>
            <person name="Waugh R."/>
            <person name="Brown J.W."/>
            <person name="Schulman A."/>
            <person name="Langridge P."/>
            <person name="Platzer M."/>
            <person name="Fincher G.B."/>
            <person name="Muehlbauer G.J."/>
            <person name="Sato K."/>
            <person name="Close T.J."/>
            <person name="Wise R.P."/>
            <person name="Stein N."/>
        </authorList>
    </citation>
    <scope>NUCLEOTIDE SEQUENCE [LARGE SCALE GENOMIC DNA]</scope>
    <source>
        <strain evidence="11">cv. Morex</strain>
    </source>
</reference>
<evidence type="ECO:0000256" key="6">
    <source>
        <dbReference type="ARBA" id="ARBA00022989"/>
    </source>
</evidence>